<reference evidence="2 3" key="1">
    <citation type="submission" date="2023-01" db="EMBL/GenBank/DDBJ databases">
        <authorList>
            <person name="Kreplak J."/>
        </authorList>
    </citation>
    <scope>NUCLEOTIDE SEQUENCE [LARGE SCALE GENOMIC DNA]</scope>
</reference>
<dbReference type="EMBL" id="OX451735">
    <property type="protein sequence ID" value="CAI8594937.1"/>
    <property type="molecule type" value="Genomic_DNA"/>
</dbReference>
<organism evidence="2 3">
    <name type="scientific">Vicia faba</name>
    <name type="common">Broad bean</name>
    <name type="synonym">Faba vulgaris</name>
    <dbReference type="NCBI Taxonomy" id="3906"/>
    <lineage>
        <taxon>Eukaryota</taxon>
        <taxon>Viridiplantae</taxon>
        <taxon>Streptophyta</taxon>
        <taxon>Embryophyta</taxon>
        <taxon>Tracheophyta</taxon>
        <taxon>Spermatophyta</taxon>
        <taxon>Magnoliopsida</taxon>
        <taxon>eudicotyledons</taxon>
        <taxon>Gunneridae</taxon>
        <taxon>Pentapetalae</taxon>
        <taxon>rosids</taxon>
        <taxon>fabids</taxon>
        <taxon>Fabales</taxon>
        <taxon>Fabaceae</taxon>
        <taxon>Papilionoideae</taxon>
        <taxon>50 kb inversion clade</taxon>
        <taxon>NPAAA clade</taxon>
        <taxon>Hologalegina</taxon>
        <taxon>IRL clade</taxon>
        <taxon>Fabeae</taxon>
        <taxon>Vicia</taxon>
    </lineage>
</organism>
<keyword evidence="1" id="KW-0812">Transmembrane</keyword>
<sequence>MSKRQESAGKAKTFALDASKNVLAASSQLDAYYFFLLWHLSHILHPLREPFFQLSFNSSKDPPLGIKTSKANTHLYVWLPSSTEHLLSWRWIKFSYLLSSVFIRLYAIKKKECRDS</sequence>
<dbReference type="Proteomes" id="UP001157006">
    <property type="component" value="Chromosome 1S"/>
</dbReference>
<name>A0AAV0ZAW8_VICFA</name>
<feature type="transmembrane region" description="Helical" evidence="1">
    <location>
        <begin position="21"/>
        <end position="40"/>
    </location>
</feature>
<keyword evidence="3" id="KW-1185">Reference proteome</keyword>
<keyword evidence="1" id="KW-0472">Membrane</keyword>
<dbReference type="AlphaFoldDB" id="A0AAV0ZAW8"/>
<feature type="transmembrane region" description="Helical" evidence="1">
    <location>
        <begin position="88"/>
        <end position="107"/>
    </location>
</feature>
<protein>
    <submittedName>
        <fullName evidence="2">Uncharacterized protein</fullName>
    </submittedName>
</protein>
<accession>A0AAV0ZAW8</accession>
<evidence type="ECO:0000313" key="3">
    <source>
        <dbReference type="Proteomes" id="UP001157006"/>
    </source>
</evidence>
<proteinExistence type="predicted"/>
<evidence type="ECO:0000313" key="2">
    <source>
        <dbReference type="EMBL" id="CAI8594937.1"/>
    </source>
</evidence>
<evidence type="ECO:0000256" key="1">
    <source>
        <dbReference type="SAM" id="Phobius"/>
    </source>
</evidence>
<keyword evidence="1" id="KW-1133">Transmembrane helix</keyword>
<gene>
    <name evidence="2" type="ORF">VFH_I166520</name>
</gene>